<dbReference type="Gene3D" id="3.90.1640.30">
    <property type="match status" value="1"/>
</dbReference>
<dbReference type="SUPFAM" id="SSF64182">
    <property type="entry name" value="DHH phosphoesterases"/>
    <property type="match status" value="1"/>
</dbReference>
<organism evidence="2 3">
    <name type="scientific">Fonticella tunisiensis</name>
    <dbReference type="NCBI Taxonomy" id="1096341"/>
    <lineage>
        <taxon>Bacteria</taxon>
        <taxon>Bacillati</taxon>
        <taxon>Bacillota</taxon>
        <taxon>Clostridia</taxon>
        <taxon>Eubacteriales</taxon>
        <taxon>Clostridiaceae</taxon>
        <taxon>Fonticella</taxon>
    </lineage>
</organism>
<dbReference type="PANTHER" id="PTHR30255">
    <property type="entry name" value="SINGLE-STRANDED-DNA-SPECIFIC EXONUCLEASE RECJ"/>
    <property type="match status" value="1"/>
</dbReference>
<evidence type="ECO:0000259" key="1">
    <source>
        <dbReference type="Pfam" id="PF01368"/>
    </source>
</evidence>
<evidence type="ECO:0000313" key="3">
    <source>
        <dbReference type="Proteomes" id="UP000295325"/>
    </source>
</evidence>
<accession>A0A4R7K4P7</accession>
<keyword evidence="2" id="KW-0540">Nuclease</keyword>
<gene>
    <name evidence="2" type="ORF">EDD71_1443</name>
</gene>
<feature type="domain" description="DDH" evidence="1">
    <location>
        <begin position="43"/>
        <end position="190"/>
    </location>
</feature>
<dbReference type="RefSeq" id="WP_133629456.1">
    <property type="nucleotide sequence ID" value="NZ_SOAZ01000044.1"/>
</dbReference>
<dbReference type="InterPro" id="IPR001667">
    <property type="entry name" value="DDH_dom"/>
</dbReference>
<keyword evidence="2" id="KW-0378">Hydrolase</keyword>
<dbReference type="EMBL" id="SOAZ01000044">
    <property type="protein sequence ID" value="TDT45970.1"/>
    <property type="molecule type" value="Genomic_DNA"/>
</dbReference>
<evidence type="ECO:0000313" key="2">
    <source>
        <dbReference type="EMBL" id="TDT45970.1"/>
    </source>
</evidence>
<reference evidence="2 3" key="1">
    <citation type="submission" date="2019-03" db="EMBL/GenBank/DDBJ databases">
        <title>Genomic Encyclopedia of Type Strains, Phase IV (KMG-IV): sequencing the most valuable type-strain genomes for metagenomic binning, comparative biology and taxonomic classification.</title>
        <authorList>
            <person name="Goeker M."/>
        </authorList>
    </citation>
    <scope>NUCLEOTIDE SEQUENCE [LARGE SCALE GENOMIC DNA]</scope>
    <source>
        <strain evidence="2 3">DSM 24455</strain>
    </source>
</reference>
<dbReference type="GO" id="GO:0004527">
    <property type="term" value="F:exonuclease activity"/>
    <property type="evidence" value="ECO:0007669"/>
    <property type="project" value="UniProtKB-KW"/>
</dbReference>
<keyword evidence="3" id="KW-1185">Reference proteome</keyword>
<dbReference type="Proteomes" id="UP000295325">
    <property type="component" value="Unassembled WGS sequence"/>
</dbReference>
<dbReference type="AlphaFoldDB" id="A0A4R7K4P7"/>
<protein>
    <submittedName>
        <fullName evidence="2">Single-stranded-DNA-specific exonuclease RecJ</fullName>
    </submittedName>
</protein>
<name>A0A4R7K4P7_9CLOT</name>
<dbReference type="InterPro" id="IPR038763">
    <property type="entry name" value="DHH_sf"/>
</dbReference>
<dbReference type="Pfam" id="PF01368">
    <property type="entry name" value="DHH"/>
    <property type="match status" value="1"/>
</dbReference>
<proteinExistence type="predicted"/>
<keyword evidence="2" id="KW-0269">Exonuclease</keyword>
<dbReference type="PANTHER" id="PTHR30255:SF2">
    <property type="entry name" value="SINGLE-STRANDED-DNA-SPECIFIC EXONUCLEASE RECJ"/>
    <property type="match status" value="1"/>
</dbReference>
<sequence length="299" mass="34194">MKRWQYKTKDYLFAHEKFHDPFLLKDMDRAVTRIDAAIRGGEKIVIFGGYDVGGIASISILYRAFRKLGVDVGYYIPDRIDGGCKINKESIDYMKTLAADLIITVHTGVRSTQEIKYARSLGMDIIIADCHELSEDISDALVINPKRHDCLYPCKFLSGSGVAFKLIQALWMYYGLKDFEDFLDIAAIGTIADDRDVKGENRTIVDYGIEKINKSENHGIKALKLVSGMHNKATRNQIAFKMIPRIDAAGRFIDARIAVELFITYDYDKALQIAKYLDQENKKREYFKKRMLKEDFISV</sequence>
<comment type="caution">
    <text evidence="2">The sequence shown here is derived from an EMBL/GenBank/DDBJ whole genome shotgun (WGS) entry which is preliminary data.</text>
</comment>
<dbReference type="InterPro" id="IPR051673">
    <property type="entry name" value="SSDNA_exonuclease_RecJ"/>
</dbReference>
<dbReference type="OrthoDB" id="1925987at2"/>